<dbReference type="InterPro" id="IPR023753">
    <property type="entry name" value="FAD/NAD-binding_dom"/>
</dbReference>
<keyword evidence="4" id="KW-0874">Quinone</keyword>
<evidence type="ECO:0000256" key="3">
    <source>
        <dbReference type="ARBA" id="ARBA00022630"/>
    </source>
</evidence>
<dbReference type="STRING" id="133383.A0A1R0H0R2"/>
<evidence type="ECO:0000256" key="7">
    <source>
        <dbReference type="ARBA" id="ARBA00023002"/>
    </source>
</evidence>
<dbReference type="GO" id="GO:0070221">
    <property type="term" value="P:sulfide oxidation, using sulfide:quinone oxidoreductase"/>
    <property type="evidence" value="ECO:0007669"/>
    <property type="project" value="TreeGrafter"/>
</dbReference>
<comment type="caution">
    <text evidence="12">The sequence shown here is derived from an EMBL/GenBank/DDBJ whole genome shotgun (WGS) entry which is preliminary data.</text>
</comment>
<dbReference type="GO" id="GO:0070224">
    <property type="term" value="F:sulfide:quinone oxidoreductase activity"/>
    <property type="evidence" value="ECO:0007669"/>
    <property type="project" value="TreeGrafter"/>
</dbReference>
<keyword evidence="8" id="KW-0496">Mitochondrion</keyword>
<organism evidence="12 13">
    <name type="scientific">Smittium mucronatum</name>
    <dbReference type="NCBI Taxonomy" id="133383"/>
    <lineage>
        <taxon>Eukaryota</taxon>
        <taxon>Fungi</taxon>
        <taxon>Fungi incertae sedis</taxon>
        <taxon>Zoopagomycota</taxon>
        <taxon>Kickxellomycotina</taxon>
        <taxon>Harpellomycetes</taxon>
        <taxon>Harpellales</taxon>
        <taxon>Legeriomycetaceae</taxon>
        <taxon>Smittium</taxon>
    </lineage>
</organism>
<dbReference type="Gene3D" id="3.50.50.60">
    <property type="entry name" value="FAD/NAD(P)-binding domain"/>
    <property type="match status" value="2"/>
</dbReference>
<dbReference type="Pfam" id="PF07992">
    <property type="entry name" value="Pyr_redox_2"/>
    <property type="match status" value="1"/>
</dbReference>
<keyword evidence="6" id="KW-0809">Transit peptide</keyword>
<dbReference type="AlphaFoldDB" id="A0A1R0H0R2"/>
<keyword evidence="13" id="KW-1185">Reference proteome</keyword>
<evidence type="ECO:0000256" key="6">
    <source>
        <dbReference type="ARBA" id="ARBA00022946"/>
    </source>
</evidence>
<proteinExistence type="inferred from homology"/>
<keyword evidence="3" id="KW-0285">Flavoprotein</keyword>
<evidence type="ECO:0000256" key="1">
    <source>
        <dbReference type="ARBA" id="ARBA00001974"/>
    </source>
</evidence>
<evidence type="ECO:0000256" key="9">
    <source>
        <dbReference type="ARBA" id="ARBA00060891"/>
    </source>
</evidence>
<dbReference type="InterPro" id="IPR015904">
    <property type="entry name" value="Sulphide_quinone_reductase"/>
</dbReference>
<evidence type="ECO:0000256" key="2">
    <source>
        <dbReference type="ARBA" id="ARBA00004173"/>
    </source>
</evidence>
<evidence type="ECO:0000259" key="11">
    <source>
        <dbReference type="Pfam" id="PF07992"/>
    </source>
</evidence>
<dbReference type="OrthoDB" id="5376590at2759"/>
<sequence>MNTSRALFKASSISKAASILDNPLAGGVSRSFKVLTIGAGTGGISVTATLANKLGKGEVGVIEPSQEHYQQPLWTLVGAGIKPFSSSVRKMSDIIPERATWIKSGAVSVDPEAKRVTLANGETVSYEYLVIASGLENNLDQISGLPQALGKDGVCSNYDPNSVLLTPKFLNEFKGGEALFTMPASPIKCPGAPQKIAYLAEEKFRDNGVRDNSNVSYYSGIGKIFGIEKYANSLWEVANKRNINVNLLHDLVAIDGAKKEASFKVLDGSNEIVKKKYDFIHVTPKMSPHQYLRSSGKKLANDAGYVTVDSQTMQHVVYNNIYAIGDCSSAPTSKTAAAAVVEAFVVKSNLYDRILGRKNSSQLTYNGYTSCPLFTSKNSTIMAEFSGYTGSPIESLFYNQAKESKLSYWIVADLVPEIYWKLHVKGLWNGPSEFKPLTNPFNNN</sequence>
<reference evidence="12 13" key="1">
    <citation type="journal article" date="2016" name="Mol. Biol. Evol.">
        <title>Genome-Wide Survey of Gut Fungi (Harpellales) Reveals the First Horizontally Transferred Ubiquitin Gene from a Mosquito Host.</title>
        <authorList>
            <person name="Wang Y."/>
            <person name="White M.M."/>
            <person name="Kvist S."/>
            <person name="Moncalvo J.M."/>
        </authorList>
    </citation>
    <scope>NUCLEOTIDE SEQUENCE [LARGE SCALE GENOMIC DNA]</scope>
    <source>
        <strain evidence="12 13">ALG-7-W6</strain>
    </source>
</reference>
<comment type="subcellular location">
    <subcellularLocation>
        <location evidence="2">Mitochondrion</location>
    </subcellularLocation>
</comment>
<dbReference type="SUPFAM" id="SSF51905">
    <property type="entry name" value="FAD/NAD(P)-binding domain"/>
    <property type="match status" value="2"/>
</dbReference>
<evidence type="ECO:0000256" key="4">
    <source>
        <dbReference type="ARBA" id="ARBA00022719"/>
    </source>
</evidence>
<dbReference type="PANTHER" id="PTHR10632">
    <property type="entry name" value="SULFIDE:QUINONE OXIDOREDUCTASE"/>
    <property type="match status" value="1"/>
</dbReference>
<dbReference type="GO" id="GO:0048038">
    <property type="term" value="F:quinone binding"/>
    <property type="evidence" value="ECO:0007669"/>
    <property type="project" value="UniProtKB-KW"/>
</dbReference>
<evidence type="ECO:0000256" key="5">
    <source>
        <dbReference type="ARBA" id="ARBA00022827"/>
    </source>
</evidence>
<dbReference type="EMBL" id="LSSL01001285">
    <property type="protein sequence ID" value="OLY82728.1"/>
    <property type="molecule type" value="Genomic_DNA"/>
</dbReference>
<dbReference type="FunFam" id="3.50.50.60:FF:000034">
    <property type="entry name" value="sulfide:quinone oxidoreductase, mitochondrial"/>
    <property type="match status" value="1"/>
</dbReference>
<name>A0A1R0H0R2_9FUNG</name>
<evidence type="ECO:0000256" key="10">
    <source>
        <dbReference type="ARBA" id="ARBA00070160"/>
    </source>
</evidence>
<evidence type="ECO:0000313" key="13">
    <source>
        <dbReference type="Proteomes" id="UP000187455"/>
    </source>
</evidence>
<protein>
    <recommendedName>
        <fullName evidence="10">Sulfide:quinone oxidoreductase, mitochondrial</fullName>
    </recommendedName>
</protein>
<dbReference type="PANTHER" id="PTHR10632:SF2">
    <property type="entry name" value="SULFIDE:QUINONE OXIDOREDUCTASE, MITOCHONDRIAL"/>
    <property type="match status" value="1"/>
</dbReference>
<dbReference type="GO" id="GO:0071949">
    <property type="term" value="F:FAD binding"/>
    <property type="evidence" value="ECO:0007669"/>
    <property type="project" value="TreeGrafter"/>
</dbReference>
<dbReference type="InterPro" id="IPR036188">
    <property type="entry name" value="FAD/NAD-bd_sf"/>
</dbReference>
<keyword evidence="5" id="KW-0274">FAD</keyword>
<accession>A0A1R0H0R2</accession>
<evidence type="ECO:0000256" key="8">
    <source>
        <dbReference type="ARBA" id="ARBA00023128"/>
    </source>
</evidence>
<comment type="similarity">
    <text evidence="9">Belongs to the SQRD family.</text>
</comment>
<dbReference type="GO" id="GO:0005739">
    <property type="term" value="C:mitochondrion"/>
    <property type="evidence" value="ECO:0007669"/>
    <property type="project" value="UniProtKB-SubCell"/>
</dbReference>
<gene>
    <name evidence="12" type="ORF">AYI68_g3143</name>
</gene>
<dbReference type="Proteomes" id="UP000187455">
    <property type="component" value="Unassembled WGS sequence"/>
</dbReference>
<feature type="domain" description="FAD/NAD(P)-binding" evidence="11">
    <location>
        <begin position="33"/>
        <end position="146"/>
    </location>
</feature>
<keyword evidence="7" id="KW-0560">Oxidoreductase</keyword>
<comment type="cofactor">
    <cofactor evidence="1">
        <name>FAD</name>
        <dbReference type="ChEBI" id="CHEBI:57692"/>
    </cofactor>
</comment>
<evidence type="ECO:0000313" key="12">
    <source>
        <dbReference type="EMBL" id="OLY82728.1"/>
    </source>
</evidence>